<dbReference type="Gene3D" id="3.90.1210.10">
    <property type="entry name" value="Antifreeze-like/N-acetylneuraminic acid synthase C-terminal domain"/>
    <property type="match status" value="1"/>
</dbReference>
<evidence type="ECO:0000313" key="2">
    <source>
        <dbReference type="EMBL" id="GGF08397.1"/>
    </source>
</evidence>
<dbReference type="SUPFAM" id="SSF51269">
    <property type="entry name" value="AFP III-like domain"/>
    <property type="match status" value="1"/>
</dbReference>
<dbReference type="InterPro" id="IPR013132">
    <property type="entry name" value="PseI/NeuA/B-like_N"/>
</dbReference>
<name>A0ABQ1U3U6_9FLAO</name>
<dbReference type="InterPro" id="IPR013785">
    <property type="entry name" value="Aldolase_TIM"/>
</dbReference>
<dbReference type="Gene3D" id="3.20.20.70">
    <property type="entry name" value="Aldolase class I"/>
    <property type="match status" value="1"/>
</dbReference>
<dbReference type="Proteomes" id="UP000655016">
    <property type="component" value="Unassembled WGS sequence"/>
</dbReference>
<comment type="caution">
    <text evidence="2">The sequence shown here is derived from an EMBL/GenBank/DDBJ whole genome shotgun (WGS) entry which is preliminary data.</text>
</comment>
<keyword evidence="3" id="KW-1185">Reference proteome</keyword>
<reference evidence="3" key="1">
    <citation type="journal article" date="2019" name="Int. J. Syst. Evol. Microbiol.">
        <title>The Global Catalogue of Microorganisms (GCM) 10K type strain sequencing project: providing services to taxonomists for standard genome sequencing and annotation.</title>
        <authorList>
            <consortium name="The Broad Institute Genomics Platform"/>
            <consortium name="The Broad Institute Genome Sequencing Center for Infectious Disease"/>
            <person name="Wu L."/>
            <person name="Ma J."/>
        </authorList>
    </citation>
    <scope>NUCLEOTIDE SEQUENCE [LARGE SCALE GENOMIC DNA]</scope>
    <source>
        <strain evidence="3">CGMCC 1.16060</strain>
    </source>
</reference>
<organism evidence="2 3">
    <name type="scientific">Flavobacterium limi</name>
    <dbReference type="NCBI Taxonomy" id="2045105"/>
    <lineage>
        <taxon>Bacteria</taxon>
        <taxon>Pseudomonadati</taxon>
        <taxon>Bacteroidota</taxon>
        <taxon>Flavobacteriia</taxon>
        <taxon>Flavobacteriales</taxon>
        <taxon>Flavobacteriaceae</taxon>
        <taxon>Flavobacterium</taxon>
    </lineage>
</organism>
<evidence type="ECO:0000259" key="1">
    <source>
        <dbReference type="PROSITE" id="PS50844"/>
    </source>
</evidence>
<gene>
    <name evidence="2" type="ORF">GCM10011518_17050</name>
</gene>
<dbReference type="EMBL" id="BMKP01000003">
    <property type="protein sequence ID" value="GGF08397.1"/>
    <property type="molecule type" value="Genomic_DNA"/>
</dbReference>
<dbReference type="InterPro" id="IPR006190">
    <property type="entry name" value="SAF_AFP_Neu5Ac"/>
</dbReference>
<evidence type="ECO:0000313" key="3">
    <source>
        <dbReference type="Proteomes" id="UP000655016"/>
    </source>
</evidence>
<dbReference type="SUPFAM" id="SSF51569">
    <property type="entry name" value="Aldolase"/>
    <property type="match status" value="1"/>
</dbReference>
<dbReference type="InterPro" id="IPR051690">
    <property type="entry name" value="PseI-like"/>
</dbReference>
<dbReference type="PROSITE" id="PS50844">
    <property type="entry name" value="AFP_LIKE"/>
    <property type="match status" value="1"/>
</dbReference>
<dbReference type="InterPro" id="IPR057736">
    <property type="entry name" value="SAF_PseI/NeuA/NeuB"/>
</dbReference>
<proteinExistence type="predicted"/>
<dbReference type="PANTHER" id="PTHR42966">
    <property type="entry name" value="N-ACETYLNEURAMINATE SYNTHASE"/>
    <property type="match status" value="1"/>
</dbReference>
<dbReference type="CDD" id="cd11615">
    <property type="entry name" value="SAF_NeuB_like"/>
    <property type="match status" value="1"/>
</dbReference>
<dbReference type="Pfam" id="PF03102">
    <property type="entry name" value="NeuB"/>
    <property type="match status" value="1"/>
</dbReference>
<dbReference type="InterPro" id="IPR036732">
    <property type="entry name" value="AFP_Neu5c_C_sf"/>
</dbReference>
<accession>A0ABQ1U3U6</accession>
<sequence length="350" mass="39504">MNLSNIEISEMEQQNNSAFVIAEIGQAHEGSLGMVHSYIDALSTSGVDAIKFQMHIAEAESSLNEPFRIKFSYEDATRFDYWKRMSFTLEQWKEIKNHCDIVGLEFICSPFSNLAVDWLEEIGVQRYKIGSGEITNFLLLEKIAQTKKPVILSSGMSSFAELDMTVEFLKNRNVSFSILQCTTAYPTQPEQYGLNVITELQNRYQVTVGYSDHSAKIATAIAATALGAAILEFHVVFDRRQFGPDSNSSLTIDETRQLVESVRSISKAIQHPIDKNDISAFENLKNIFEKSLAVNKKLPAGHILTFDDLEAKKPKGYGIPAVDFEKVIGKKIKLEKEQWDFLNVADLYEY</sequence>
<protein>
    <recommendedName>
        <fullName evidence="1">AFP-like domain-containing protein</fullName>
    </recommendedName>
</protein>
<dbReference type="RefSeq" id="WP_229684280.1">
    <property type="nucleotide sequence ID" value="NZ_BMKP01000003.1"/>
</dbReference>
<feature type="domain" description="AFP-like" evidence="1">
    <location>
        <begin position="291"/>
        <end position="350"/>
    </location>
</feature>
<dbReference type="PANTHER" id="PTHR42966:SF1">
    <property type="entry name" value="SIALIC ACID SYNTHASE"/>
    <property type="match status" value="1"/>
</dbReference>